<evidence type="ECO:0000313" key="2">
    <source>
        <dbReference type="Proteomes" id="UP001304071"/>
    </source>
</evidence>
<reference evidence="1 2" key="1">
    <citation type="submission" date="2023-11" db="EMBL/GenBank/DDBJ databases">
        <title>Plant-associative lifestyle of Vibrio porteresiae and its evolutionary dynamics.</title>
        <authorList>
            <person name="Rameshkumar N."/>
            <person name="Kirti K."/>
        </authorList>
    </citation>
    <scope>NUCLEOTIDE SEQUENCE [LARGE SCALE GENOMIC DNA]</scope>
    <source>
        <strain evidence="1 2">MSSRF30</strain>
    </source>
</reference>
<dbReference type="Pfam" id="PF06950">
    <property type="entry name" value="DUF1293"/>
    <property type="match status" value="1"/>
</dbReference>
<organism evidence="1 2">
    <name type="scientific">Vibrio porteresiae DSM 19223</name>
    <dbReference type="NCBI Taxonomy" id="1123496"/>
    <lineage>
        <taxon>Bacteria</taxon>
        <taxon>Pseudomonadati</taxon>
        <taxon>Pseudomonadota</taxon>
        <taxon>Gammaproteobacteria</taxon>
        <taxon>Vibrionales</taxon>
        <taxon>Vibrionaceae</taxon>
        <taxon>Vibrio</taxon>
    </lineage>
</organism>
<keyword evidence="2" id="KW-1185">Reference proteome</keyword>
<sequence length="118" mass="13489">MAQRIFVLGISFVTNTFQGDVAQLNISRPLREVNTENYKRRTYGESGEVNARYDQPIMIDRKYAEQLERVGALVPRREYEVELDLNPLDPLAGSIVTKLIPVDADIKKHFAESLKLPQ</sequence>
<gene>
    <name evidence="1" type="ORF">R8Z52_10435</name>
</gene>
<evidence type="ECO:0000313" key="1">
    <source>
        <dbReference type="EMBL" id="WPC72551.1"/>
    </source>
</evidence>
<protein>
    <submittedName>
        <fullName evidence="1">DUF1293 family protein</fullName>
    </submittedName>
</protein>
<dbReference type="RefSeq" id="WP_261896159.1">
    <property type="nucleotide sequence ID" value="NZ_AP024895.1"/>
</dbReference>
<dbReference type="Proteomes" id="UP001304071">
    <property type="component" value="Chromosome 1"/>
</dbReference>
<accession>A0ABZ0Q7Z2</accession>
<dbReference type="InterPro" id="IPR009712">
    <property type="entry name" value="Vibrio_phage_Vf33_Vpf117"/>
</dbReference>
<dbReference type="EMBL" id="CP138203">
    <property type="protein sequence ID" value="WPC72551.1"/>
    <property type="molecule type" value="Genomic_DNA"/>
</dbReference>
<name>A0ABZ0Q7Z2_9VIBR</name>
<proteinExistence type="predicted"/>